<proteinExistence type="predicted"/>
<gene>
    <name evidence="1" type="ORF">TcWFU_007824</name>
</gene>
<name>A0ABR4Q545_9CEST</name>
<evidence type="ECO:0000313" key="2">
    <source>
        <dbReference type="Proteomes" id="UP001651158"/>
    </source>
</evidence>
<protein>
    <submittedName>
        <fullName evidence="1">Uncharacterized protein</fullName>
    </submittedName>
</protein>
<reference evidence="1 2" key="1">
    <citation type="journal article" date="2022" name="Front. Cell. Infect. Microbiol.">
        <title>The Genomes of Two Strains of Taenia crassiceps the Animal Model for the Study of Human Cysticercosis.</title>
        <authorList>
            <person name="Bobes R.J."/>
            <person name="Estrada K."/>
            <person name="Rios-Valencia D.G."/>
            <person name="Calderon-Gallegos A."/>
            <person name="de la Torre P."/>
            <person name="Carrero J.C."/>
            <person name="Sanchez-Flores A."/>
            <person name="Laclette J.P."/>
        </authorList>
    </citation>
    <scope>NUCLEOTIDE SEQUENCE [LARGE SCALE GENOMIC DNA]</scope>
    <source>
        <strain evidence="1">WFUcys</strain>
    </source>
</reference>
<organism evidence="1 2">
    <name type="scientific">Taenia crassiceps</name>
    <dbReference type="NCBI Taxonomy" id="6207"/>
    <lineage>
        <taxon>Eukaryota</taxon>
        <taxon>Metazoa</taxon>
        <taxon>Spiralia</taxon>
        <taxon>Lophotrochozoa</taxon>
        <taxon>Platyhelminthes</taxon>
        <taxon>Cestoda</taxon>
        <taxon>Eucestoda</taxon>
        <taxon>Cyclophyllidea</taxon>
        <taxon>Taeniidae</taxon>
        <taxon>Taenia</taxon>
    </lineage>
</organism>
<dbReference type="Proteomes" id="UP001651158">
    <property type="component" value="Unassembled WGS sequence"/>
</dbReference>
<evidence type="ECO:0000313" key="1">
    <source>
        <dbReference type="EMBL" id="KAL5104735.1"/>
    </source>
</evidence>
<comment type="caution">
    <text evidence="1">The sequence shown here is derived from an EMBL/GenBank/DDBJ whole genome shotgun (WGS) entry which is preliminary data.</text>
</comment>
<dbReference type="EMBL" id="JAKROA010000011">
    <property type="protein sequence ID" value="KAL5104735.1"/>
    <property type="molecule type" value="Genomic_DNA"/>
</dbReference>
<accession>A0ABR4Q545</accession>
<sequence>MAMEARSDERGKEDNASNSLGWNSAVDVCMPLKLDIPRNTSQAIVLIIFNLSENQFGAFHNEMIVNRPIFRAYGNGEYLGISNCLRCVEGWFPKSSGVAAICFDSKDQALKCLESKTQMREAGWMGLPEMYIVPLCNPIQYIGEYRYLQIDMYDVKNGVNFVRYLNTLENMVRARDGIIIAGTREVVRFRGTRRPMYIVIYQWMRLGELECFNREVTPVLHESGSACSTRVIFEMDAYCPPFRR</sequence>
<keyword evidence="2" id="KW-1185">Reference proteome</keyword>